<sequence>MSLLSVTPAEGVKITEDDLAVVAAKFGYEFKGDEKAEYTTLLAATCNAMQFVSEMDGQFSNPRLLHDPDQDRLPARAGLRLSATREHVRLPRSKRGLAKIPSYFPEKSDNPDNAWAHRFTLAHKSPATTLLQGKTVCIKDNICVAGVPCLIGTDTFTGWVPKMDATIVSRILDAGGIIRGKAVCENLSTGAASYTAATGPVNNPYAKGYSAGGSSSGTANLVAKGEVDLGIGADQGGSIRIPASLCGLVGFKATFGLVPYTGCVSNEATIDFVGPITKNCLDNALLLEAIAGVDGLDDRQSAGTPFRRQVPKYSQLLLETQETGVKGMRIGILKESLISKILDPGIDSKFRAAAKVFEELGAVVEEVSIPIHEIAPALFGAASRQGGVMGRTGKASGRRQVMLTDLYEKTLPCTAATIEKMSPVSKNTVFSGEFCWERFPHVYAKAVNLCRKLSEEYDAALQRYDVLIMPTTITPADPLPAENDSVIVKMSKTIGKLDNTCPFNATGHPALAFPIGFVPAKADKNIRVPASMQIVGKHFDEITCLKVAYAWENARNWQEF</sequence>
<keyword evidence="3" id="KW-1185">Reference proteome</keyword>
<dbReference type="InterPro" id="IPR000120">
    <property type="entry name" value="Amidase"/>
</dbReference>
<dbReference type="InterPro" id="IPR036928">
    <property type="entry name" value="AS_sf"/>
</dbReference>
<dbReference type="Pfam" id="PF01425">
    <property type="entry name" value="Amidase"/>
    <property type="match status" value="1"/>
</dbReference>
<name>A0A1L7XEN9_9HELO</name>
<dbReference type="Gene3D" id="3.90.1300.10">
    <property type="entry name" value="Amidase signature (AS) domain"/>
    <property type="match status" value="1"/>
</dbReference>
<organism evidence="2 3">
    <name type="scientific">Phialocephala subalpina</name>
    <dbReference type="NCBI Taxonomy" id="576137"/>
    <lineage>
        <taxon>Eukaryota</taxon>
        <taxon>Fungi</taxon>
        <taxon>Dikarya</taxon>
        <taxon>Ascomycota</taxon>
        <taxon>Pezizomycotina</taxon>
        <taxon>Leotiomycetes</taxon>
        <taxon>Helotiales</taxon>
        <taxon>Mollisiaceae</taxon>
        <taxon>Phialocephala</taxon>
        <taxon>Phialocephala fortinii species complex</taxon>
    </lineage>
</organism>
<evidence type="ECO:0000313" key="2">
    <source>
        <dbReference type="EMBL" id="CZR63491.1"/>
    </source>
</evidence>
<dbReference type="InterPro" id="IPR023631">
    <property type="entry name" value="Amidase_dom"/>
</dbReference>
<dbReference type="GO" id="GO:0003824">
    <property type="term" value="F:catalytic activity"/>
    <property type="evidence" value="ECO:0007669"/>
    <property type="project" value="InterPro"/>
</dbReference>
<proteinExistence type="predicted"/>
<evidence type="ECO:0000313" key="3">
    <source>
        <dbReference type="Proteomes" id="UP000184330"/>
    </source>
</evidence>
<dbReference type="SUPFAM" id="SSF75304">
    <property type="entry name" value="Amidase signature (AS) enzymes"/>
    <property type="match status" value="1"/>
</dbReference>
<dbReference type="OrthoDB" id="1879366at2759"/>
<dbReference type="Proteomes" id="UP000184330">
    <property type="component" value="Unassembled WGS sequence"/>
</dbReference>
<dbReference type="PANTHER" id="PTHR11895:SF170">
    <property type="entry name" value="AMIDASE"/>
    <property type="match status" value="1"/>
</dbReference>
<feature type="domain" description="Amidase" evidence="1">
    <location>
        <begin position="120"/>
        <end position="545"/>
    </location>
</feature>
<accession>A0A1L7XEN9</accession>
<reference evidence="2 3" key="1">
    <citation type="submission" date="2016-03" db="EMBL/GenBank/DDBJ databases">
        <authorList>
            <person name="Ploux O."/>
        </authorList>
    </citation>
    <scope>NUCLEOTIDE SEQUENCE [LARGE SCALE GENOMIC DNA]</scope>
    <source>
        <strain evidence="2 3">UAMH 11012</strain>
    </source>
</reference>
<gene>
    <name evidence="2" type="ORF">PAC_13388</name>
</gene>
<dbReference type="STRING" id="576137.A0A1L7XEN9"/>
<protein>
    <submittedName>
        <fullName evidence="2">Related to amidase</fullName>
    </submittedName>
</protein>
<dbReference type="EMBL" id="FJOG01000023">
    <property type="protein sequence ID" value="CZR63491.1"/>
    <property type="molecule type" value="Genomic_DNA"/>
</dbReference>
<dbReference type="AlphaFoldDB" id="A0A1L7XEN9"/>
<evidence type="ECO:0000259" key="1">
    <source>
        <dbReference type="Pfam" id="PF01425"/>
    </source>
</evidence>
<dbReference type="PANTHER" id="PTHR11895">
    <property type="entry name" value="TRANSAMIDASE"/>
    <property type="match status" value="1"/>
</dbReference>